<evidence type="ECO:0000313" key="1">
    <source>
        <dbReference type="EMBL" id="KAF1810411.1"/>
    </source>
</evidence>
<gene>
    <name evidence="1 3" type="ORF">P152DRAFT_97490</name>
</gene>
<dbReference type="GeneID" id="54423967"/>
<accession>A0A6G1FXK4</accession>
<sequence length="127" mass="14695">MQRWASVEAYIGTAARWPEQFVLVIVILRRPYRRYHTLLVLPGSHACHRIPLLNSGRRNLSNQRSPSIKNESTIMCFYEHIVFACGHSMRRLARHCHFARNDPNHQCFGVAVVVRQWRESVPCPGCG</sequence>
<dbReference type="OrthoDB" id="4966402at2759"/>
<name>A0A6G1FXK4_9PEZI</name>
<dbReference type="Proteomes" id="UP000504638">
    <property type="component" value="Unplaced"/>
</dbReference>
<protein>
    <submittedName>
        <fullName evidence="1 3">Uncharacterized protein</fullName>
    </submittedName>
</protein>
<dbReference type="EMBL" id="ML975166">
    <property type="protein sequence ID" value="KAF1810411.1"/>
    <property type="molecule type" value="Genomic_DNA"/>
</dbReference>
<keyword evidence="2" id="KW-1185">Reference proteome</keyword>
<reference evidence="3" key="3">
    <citation type="submission" date="2025-04" db="UniProtKB">
        <authorList>
            <consortium name="RefSeq"/>
        </authorList>
    </citation>
    <scope>IDENTIFICATION</scope>
    <source>
        <strain evidence="3">CBS 781.70</strain>
    </source>
</reference>
<organism evidence="1">
    <name type="scientific">Eremomyces bilateralis CBS 781.70</name>
    <dbReference type="NCBI Taxonomy" id="1392243"/>
    <lineage>
        <taxon>Eukaryota</taxon>
        <taxon>Fungi</taxon>
        <taxon>Dikarya</taxon>
        <taxon>Ascomycota</taxon>
        <taxon>Pezizomycotina</taxon>
        <taxon>Dothideomycetes</taxon>
        <taxon>Dothideomycetes incertae sedis</taxon>
        <taxon>Eremomycetales</taxon>
        <taxon>Eremomycetaceae</taxon>
        <taxon>Eremomyces</taxon>
    </lineage>
</organism>
<dbReference type="RefSeq" id="XP_033532042.1">
    <property type="nucleotide sequence ID" value="XM_033683397.1"/>
</dbReference>
<evidence type="ECO:0000313" key="2">
    <source>
        <dbReference type="Proteomes" id="UP000504638"/>
    </source>
</evidence>
<proteinExistence type="predicted"/>
<reference evidence="3" key="2">
    <citation type="submission" date="2020-04" db="EMBL/GenBank/DDBJ databases">
        <authorList>
            <consortium name="NCBI Genome Project"/>
        </authorList>
    </citation>
    <scope>NUCLEOTIDE SEQUENCE</scope>
    <source>
        <strain evidence="3">CBS 781.70</strain>
    </source>
</reference>
<evidence type="ECO:0000313" key="3">
    <source>
        <dbReference type="RefSeq" id="XP_033532042.1"/>
    </source>
</evidence>
<dbReference type="AlphaFoldDB" id="A0A6G1FXK4"/>
<reference evidence="1 3" key="1">
    <citation type="submission" date="2020-01" db="EMBL/GenBank/DDBJ databases">
        <authorList>
            <consortium name="DOE Joint Genome Institute"/>
            <person name="Haridas S."/>
            <person name="Albert R."/>
            <person name="Binder M."/>
            <person name="Bloem J."/>
            <person name="Labutti K."/>
            <person name="Salamov A."/>
            <person name="Andreopoulos B."/>
            <person name="Baker S.E."/>
            <person name="Barry K."/>
            <person name="Bills G."/>
            <person name="Bluhm B.H."/>
            <person name="Cannon C."/>
            <person name="Castanera R."/>
            <person name="Culley D.E."/>
            <person name="Daum C."/>
            <person name="Ezra D."/>
            <person name="Gonzalez J.B."/>
            <person name="Henrissat B."/>
            <person name="Kuo A."/>
            <person name="Liang C."/>
            <person name="Lipzen A."/>
            <person name="Lutzoni F."/>
            <person name="Magnuson J."/>
            <person name="Mondo S."/>
            <person name="Nolan M."/>
            <person name="Ohm R."/>
            <person name="Pangilinan J."/>
            <person name="Park H.-J."/>
            <person name="Ramirez L."/>
            <person name="Alfaro M."/>
            <person name="Sun H."/>
            <person name="Tritt A."/>
            <person name="Yoshinaga Y."/>
            <person name="Zwiers L.-H."/>
            <person name="Turgeon B.G."/>
            <person name="Goodwin S.B."/>
            <person name="Spatafora J.W."/>
            <person name="Crous P.W."/>
            <person name="Grigoriev I.V."/>
        </authorList>
    </citation>
    <scope>NUCLEOTIDE SEQUENCE</scope>
    <source>
        <strain evidence="1 3">CBS 781.70</strain>
    </source>
</reference>